<evidence type="ECO:0000256" key="7">
    <source>
        <dbReference type="ARBA" id="ARBA00022676"/>
    </source>
</evidence>
<dbReference type="GO" id="GO:0009435">
    <property type="term" value="P:NAD+ biosynthetic process"/>
    <property type="evidence" value="ECO:0007669"/>
    <property type="project" value="UniProtKB-UniPathway"/>
</dbReference>
<comment type="caution">
    <text evidence="15">The sequence shown here is derived from an EMBL/GenBank/DDBJ whole genome shotgun (WGS) entry which is preliminary data.</text>
</comment>
<keyword evidence="8 12" id="KW-0808">Transferase</keyword>
<evidence type="ECO:0000256" key="1">
    <source>
        <dbReference type="ARBA" id="ARBA00003237"/>
    </source>
</evidence>
<dbReference type="SUPFAM" id="SSF51690">
    <property type="entry name" value="Nicotinate/Quinolinate PRTase C-terminal domain-like"/>
    <property type="match status" value="1"/>
</dbReference>
<dbReference type="InterPro" id="IPR004393">
    <property type="entry name" value="NadC"/>
</dbReference>
<keyword evidence="16" id="KW-1185">Reference proteome</keyword>
<evidence type="ECO:0000256" key="11">
    <source>
        <dbReference type="ARBA" id="ARBA00069173"/>
    </source>
</evidence>
<dbReference type="FunFam" id="3.20.20.70:FF:000030">
    <property type="entry name" value="Nicotinate-nucleotide pyrophosphorylase, carboxylating"/>
    <property type="match status" value="1"/>
</dbReference>
<dbReference type="Gene3D" id="3.20.20.70">
    <property type="entry name" value="Aldolase class I"/>
    <property type="match status" value="1"/>
</dbReference>
<name>A0A4Q7LSQ9_9BURK</name>
<dbReference type="InterPro" id="IPR037128">
    <property type="entry name" value="Quinolinate_PRibosylTase_N_sf"/>
</dbReference>
<comment type="similarity">
    <text evidence="3 12">Belongs to the NadC/ModD family.</text>
</comment>
<evidence type="ECO:0000256" key="6">
    <source>
        <dbReference type="ARBA" id="ARBA00022642"/>
    </source>
</evidence>
<evidence type="ECO:0000313" key="16">
    <source>
        <dbReference type="Proteomes" id="UP000293433"/>
    </source>
</evidence>
<evidence type="ECO:0000256" key="5">
    <source>
        <dbReference type="ARBA" id="ARBA00011944"/>
    </source>
</evidence>
<dbReference type="PANTHER" id="PTHR32179">
    <property type="entry name" value="NICOTINATE-NUCLEOTIDE PYROPHOSPHORYLASE [CARBOXYLATING]"/>
    <property type="match status" value="1"/>
</dbReference>
<sequence>MTVPRLPADLDFIVAHALNEDIGTGDVTAQLVDPATHGRARIVARETAVICGQAWVNAVFRALQSPVRIEWTVAEGAQVAADQVICLLSGPARTLLTGERTALNFLQTLSGTATTVRRYVDAVAGTGTRIVDTRKTLPGLRNAQKYAVVCGGGVNHRIGLYDGILIKENHIAAAGGIRQAIQQARALGAAVPLMTEAENLEEARIALDEDVDLLLVDDFSLPDIRLAVQKVREHRACGGKTLIEYSGGATLETIRALAETGVDRISVGSLTKHLRAVDLSMRFAED</sequence>
<dbReference type="GO" id="GO:0005737">
    <property type="term" value="C:cytoplasm"/>
    <property type="evidence" value="ECO:0007669"/>
    <property type="project" value="TreeGrafter"/>
</dbReference>
<dbReference type="FunFam" id="3.90.1170.20:FF:000001">
    <property type="entry name" value="Nicotinate-nucleotide diphosphorylase (Carboxylating)"/>
    <property type="match status" value="1"/>
</dbReference>
<evidence type="ECO:0000259" key="14">
    <source>
        <dbReference type="Pfam" id="PF02749"/>
    </source>
</evidence>
<dbReference type="AlphaFoldDB" id="A0A4Q7LSQ9"/>
<evidence type="ECO:0000313" key="15">
    <source>
        <dbReference type="EMBL" id="RZS56709.1"/>
    </source>
</evidence>
<evidence type="ECO:0000256" key="2">
    <source>
        <dbReference type="ARBA" id="ARBA00004893"/>
    </source>
</evidence>
<keyword evidence="7 12" id="KW-0328">Glycosyltransferase</keyword>
<gene>
    <name evidence="15" type="ORF">EV685_1263</name>
</gene>
<organism evidence="15 16">
    <name type="scientific">Sphaerotilus mobilis</name>
    <dbReference type="NCBI Taxonomy" id="47994"/>
    <lineage>
        <taxon>Bacteria</taxon>
        <taxon>Pseudomonadati</taxon>
        <taxon>Pseudomonadota</taxon>
        <taxon>Betaproteobacteria</taxon>
        <taxon>Burkholderiales</taxon>
        <taxon>Sphaerotilaceae</taxon>
        <taxon>Sphaerotilus</taxon>
    </lineage>
</organism>
<dbReference type="NCBIfam" id="TIGR00078">
    <property type="entry name" value="nadC"/>
    <property type="match status" value="1"/>
</dbReference>
<comment type="catalytic activity">
    <reaction evidence="10">
        <text>nicotinate beta-D-ribonucleotide + CO2 + diphosphate = quinolinate + 5-phospho-alpha-D-ribose 1-diphosphate + 2 H(+)</text>
        <dbReference type="Rhea" id="RHEA:12733"/>
        <dbReference type="ChEBI" id="CHEBI:15378"/>
        <dbReference type="ChEBI" id="CHEBI:16526"/>
        <dbReference type="ChEBI" id="CHEBI:29959"/>
        <dbReference type="ChEBI" id="CHEBI:33019"/>
        <dbReference type="ChEBI" id="CHEBI:57502"/>
        <dbReference type="ChEBI" id="CHEBI:58017"/>
        <dbReference type="EC" id="2.4.2.19"/>
    </reaction>
</comment>
<reference evidence="15 16" key="1">
    <citation type="submission" date="2019-02" db="EMBL/GenBank/DDBJ databases">
        <title>Genomic Encyclopedia of Type Strains, Phase IV (KMG-IV): sequencing the most valuable type-strain genomes for metagenomic binning, comparative biology and taxonomic classification.</title>
        <authorList>
            <person name="Goeker M."/>
        </authorList>
    </citation>
    <scope>NUCLEOTIDE SEQUENCE [LARGE SCALE GENOMIC DNA]</scope>
    <source>
        <strain evidence="15 16">DSM 10617</strain>
    </source>
</reference>
<comment type="pathway">
    <text evidence="2">Cofactor biosynthesis; NAD(+) biosynthesis; nicotinate D-ribonucleotide from quinolinate: step 1/1.</text>
</comment>
<proteinExistence type="inferred from homology"/>
<evidence type="ECO:0000256" key="10">
    <source>
        <dbReference type="ARBA" id="ARBA00047445"/>
    </source>
</evidence>
<keyword evidence="6" id="KW-0662">Pyridine nucleotide biosynthesis</keyword>
<feature type="domain" description="Quinolinate phosphoribosyl transferase N-terminal" evidence="14">
    <location>
        <begin position="26"/>
        <end position="110"/>
    </location>
</feature>
<dbReference type="InterPro" id="IPR022412">
    <property type="entry name" value="Quinolinate_PRibosylTrfase_N"/>
</dbReference>
<protein>
    <recommendedName>
        <fullName evidence="11">Probable nicotinate-nucleotide pyrophosphorylase [carboxylating]</fullName>
        <ecNumber evidence="5">2.4.2.19</ecNumber>
    </recommendedName>
    <alternativeName>
        <fullName evidence="9">Quinolinate phosphoribosyltransferase [decarboxylating]</fullName>
    </alternativeName>
</protein>
<dbReference type="Proteomes" id="UP000293433">
    <property type="component" value="Unassembled WGS sequence"/>
</dbReference>
<dbReference type="InterPro" id="IPR013785">
    <property type="entry name" value="Aldolase_TIM"/>
</dbReference>
<dbReference type="Pfam" id="PF01729">
    <property type="entry name" value="QRPTase_C"/>
    <property type="match status" value="1"/>
</dbReference>
<evidence type="ECO:0000259" key="13">
    <source>
        <dbReference type="Pfam" id="PF01729"/>
    </source>
</evidence>
<dbReference type="InterPro" id="IPR002638">
    <property type="entry name" value="Quinolinate_PRibosylTrfase_C"/>
</dbReference>
<dbReference type="GO" id="GO:0004514">
    <property type="term" value="F:nicotinate-nucleotide diphosphorylase (carboxylating) activity"/>
    <property type="evidence" value="ECO:0007669"/>
    <property type="project" value="UniProtKB-EC"/>
</dbReference>
<dbReference type="EC" id="2.4.2.19" evidence="5"/>
<evidence type="ECO:0000256" key="8">
    <source>
        <dbReference type="ARBA" id="ARBA00022679"/>
    </source>
</evidence>
<comment type="subunit">
    <text evidence="4">Hexamer formed by 3 homodimers.</text>
</comment>
<dbReference type="Pfam" id="PF02749">
    <property type="entry name" value="QRPTase_N"/>
    <property type="match status" value="1"/>
</dbReference>
<evidence type="ECO:0000256" key="12">
    <source>
        <dbReference type="PIRNR" id="PIRNR006250"/>
    </source>
</evidence>
<dbReference type="Gene3D" id="3.90.1170.20">
    <property type="entry name" value="Quinolinate phosphoribosyl transferase, N-terminal domain"/>
    <property type="match status" value="1"/>
</dbReference>
<comment type="function">
    <text evidence="1">Involved in the catabolism of quinolinic acid (QA).</text>
</comment>
<dbReference type="InterPro" id="IPR027277">
    <property type="entry name" value="NadC/ModD"/>
</dbReference>
<evidence type="ECO:0000256" key="4">
    <source>
        <dbReference type="ARBA" id="ARBA00011218"/>
    </source>
</evidence>
<accession>A0A4Q7LSQ9</accession>
<dbReference type="OrthoDB" id="9782546at2"/>
<dbReference type="EMBL" id="SGWV01000008">
    <property type="protein sequence ID" value="RZS56709.1"/>
    <property type="molecule type" value="Genomic_DNA"/>
</dbReference>
<dbReference type="RefSeq" id="WP_130481148.1">
    <property type="nucleotide sequence ID" value="NZ_SGWV01000008.1"/>
</dbReference>
<dbReference type="InterPro" id="IPR036068">
    <property type="entry name" value="Nicotinate_pribotase-like_C"/>
</dbReference>
<dbReference type="PIRSF" id="PIRSF006250">
    <property type="entry name" value="NadC_ModD"/>
    <property type="match status" value="1"/>
</dbReference>
<dbReference type="PANTHER" id="PTHR32179:SF3">
    <property type="entry name" value="NICOTINATE-NUCLEOTIDE PYROPHOSPHORYLASE [CARBOXYLATING]"/>
    <property type="match status" value="1"/>
</dbReference>
<evidence type="ECO:0000256" key="3">
    <source>
        <dbReference type="ARBA" id="ARBA00009400"/>
    </source>
</evidence>
<dbReference type="CDD" id="cd01572">
    <property type="entry name" value="QPRTase"/>
    <property type="match status" value="1"/>
</dbReference>
<feature type="domain" description="Quinolinate phosphoribosyl transferase C-terminal" evidence="13">
    <location>
        <begin position="113"/>
        <end position="282"/>
    </location>
</feature>
<dbReference type="GO" id="GO:0034213">
    <property type="term" value="P:quinolinate catabolic process"/>
    <property type="evidence" value="ECO:0007669"/>
    <property type="project" value="TreeGrafter"/>
</dbReference>
<dbReference type="UniPathway" id="UPA00253">
    <property type="reaction ID" value="UER00331"/>
</dbReference>
<evidence type="ECO:0000256" key="9">
    <source>
        <dbReference type="ARBA" id="ARBA00033102"/>
    </source>
</evidence>
<dbReference type="SUPFAM" id="SSF54675">
    <property type="entry name" value="Nicotinate/Quinolinate PRTase N-terminal domain-like"/>
    <property type="match status" value="1"/>
</dbReference>